<feature type="domain" description="Terminase large subunit-like endonuclease" evidence="2">
    <location>
        <begin position="277"/>
        <end position="562"/>
    </location>
</feature>
<evidence type="ECO:0000313" key="4">
    <source>
        <dbReference type="Proteomes" id="UP000808906"/>
    </source>
</evidence>
<organism evidence="3 4">
    <name type="scientific">Rhodococcus hoagii</name>
    <name type="common">Corynebacterium equii</name>
    <dbReference type="NCBI Taxonomy" id="43767"/>
    <lineage>
        <taxon>Bacteria</taxon>
        <taxon>Bacillati</taxon>
        <taxon>Actinomycetota</taxon>
        <taxon>Actinomycetes</taxon>
        <taxon>Mycobacteriales</taxon>
        <taxon>Nocardiaceae</taxon>
        <taxon>Prescottella</taxon>
    </lineage>
</organism>
<dbReference type="Pfam" id="PF03354">
    <property type="entry name" value="TerL_ATPase"/>
    <property type="match status" value="1"/>
</dbReference>
<dbReference type="Pfam" id="PF20441">
    <property type="entry name" value="TerL_nuclease"/>
    <property type="match status" value="1"/>
</dbReference>
<protein>
    <submittedName>
        <fullName evidence="3">Terminase large subunit</fullName>
    </submittedName>
</protein>
<accession>A0A9Q2PFL5</accession>
<dbReference type="InterPro" id="IPR046462">
    <property type="entry name" value="TerL_nuclease"/>
</dbReference>
<feature type="domain" description="Terminase large subunit-like ATPase" evidence="1">
    <location>
        <begin position="89"/>
        <end position="267"/>
    </location>
</feature>
<dbReference type="EMBL" id="WUXR01000017">
    <property type="protein sequence ID" value="MBM4567977.1"/>
    <property type="molecule type" value="Genomic_DNA"/>
</dbReference>
<comment type="caution">
    <text evidence="3">The sequence shown here is derived from an EMBL/GenBank/DDBJ whole genome shotgun (WGS) entry which is preliminary data.</text>
</comment>
<dbReference type="Proteomes" id="UP000808906">
    <property type="component" value="Unassembled WGS sequence"/>
</dbReference>
<evidence type="ECO:0000259" key="2">
    <source>
        <dbReference type="Pfam" id="PF20441"/>
    </source>
</evidence>
<dbReference type="PANTHER" id="PTHR41287:SF1">
    <property type="entry name" value="PROTEIN YMFN"/>
    <property type="match status" value="1"/>
</dbReference>
<dbReference type="AlphaFoldDB" id="A0A9Q2PFL5"/>
<proteinExistence type="predicted"/>
<name>A0A9Q2PFL5_RHOHA</name>
<reference evidence="3" key="1">
    <citation type="submission" date="2019-11" db="EMBL/GenBank/DDBJ databases">
        <title>Spread of Macrolides and rifampicin resistant Rhodococcus equi in clinical isolates in the USA.</title>
        <authorList>
            <person name="Alvarez-Narvaez S."/>
            <person name="Huber L."/>
            <person name="Cohen N.D."/>
            <person name="Slovis N."/>
            <person name="Greiter M."/>
            <person name="Giguere S."/>
            <person name="Hart K."/>
        </authorList>
    </citation>
    <scope>NUCLEOTIDE SEQUENCE</scope>
    <source>
        <strain evidence="3">Lh_17</strain>
    </source>
</reference>
<dbReference type="GO" id="GO:0004519">
    <property type="term" value="F:endonuclease activity"/>
    <property type="evidence" value="ECO:0007669"/>
    <property type="project" value="InterPro"/>
</dbReference>
<dbReference type="InterPro" id="IPR046461">
    <property type="entry name" value="TerL_ATPase"/>
</dbReference>
<dbReference type="PANTHER" id="PTHR41287">
    <property type="match status" value="1"/>
</dbReference>
<evidence type="ECO:0000259" key="1">
    <source>
        <dbReference type="Pfam" id="PF03354"/>
    </source>
</evidence>
<dbReference type="InterPro" id="IPR027417">
    <property type="entry name" value="P-loop_NTPase"/>
</dbReference>
<dbReference type="InterPro" id="IPR005021">
    <property type="entry name" value="Terminase_largesu-like"/>
</dbReference>
<evidence type="ECO:0000313" key="3">
    <source>
        <dbReference type="EMBL" id="MBM4567977.1"/>
    </source>
</evidence>
<dbReference type="Gene3D" id="3.40.50.300">
    <property type="entry name" value="P-loop containing nucleotide triphosphate hydrolases"/>
    <property type="match status" value="1"/>
</dbReference>
<sequence length="579" mass="63364">MTKATRSPEFELYDAEELERLKISPEVGYYLASRGIPLPDCPPLIKTPEPRDEPGARFDPSRVDAVLKVFKLLRHTKGRLAGKPLNPDPWQVAYILAPVFGWVRFDEDVQAYVRIIRTAYVDLPRKNGKSTLAGGIGVYLTCADGEAGAQVIAAATRKEQAGFVFDPIKLICEKSPALRPYVKTLASKIVHPKTGSYFQAVASAGDAQHGADLHGGIVDELHLHKTYDLVEAIETGTGSRSQPLIVFITTADAGKRHTPYDRKRAMIEQLARGALHDPSTYGVVFAAPAEMDPFSEEAQRAANPGYGVSPTRSYLRDAATKARNSPADLASYLRLHLGQRTKQSEKYIDLTAWDRNASMVDESRLVGRACFGGLDLASVSDITALCWLFPDAERGGYDAIWRLWTPEANVEALDKRTAGAASVWVRQGFLTATPGNVMDYDYIESVVKADAKAFTVQEVAYDRWNASQLVNNLVAEEIPMVQMGQGFASLSSPTKELQRLVLLGTEEKPMLRHGGHPVLRWMVDNLAVAMDAAENVKPDKANAADKIDGVAALINALGRAIDGDVQTESAYDDHDLMVV</sequence>
<gene>
    <name evidence="3" type="ORF">GS441_21920</name>
</gene>